<evidence type="ECO:0000256" key="2">
    <source>
        <dbReference type="ARBA" id="ARBA00022737"/>
    </source>
</evidence>
<proteinExistence type="inferred from homology"/>
<dbReference type="EMBL" id="CM007386">
    <property type="protein sequence ID" value="ONK66324.1"/>
    <property type="molecule type" value="Genomic_DNA"/>
</dbReference>
<feature type="repeat" description="PPR" evidence="3">
    <location>
        <begin position="244"/>
        <end position="278"/>
    </location>
</feature>
<sequence>MLQPMWDLSGLQHALTRSRPSPLCHLRLRLLTPTAALPFEDALKCVRRQLRPASRFPRDARPPSSPVLSADLPLRAEPVGRAQHSAMRKVNDGVARRGQLRDFARRWSGGRRGDGRPLRCRCLMSMVERVGWTPKNVPAYDSFLCTLVKGGGREMKYAMRYLGELKAKGCYPGMKFFRLAMEELVKTDDARGARVLWETLVGRNECYPDAKMYSSMIKLQCHDDRTDEALKYLDDMVLYGAFPDAKTYNVVLERLLKRMRTKYAAAIFDEMVLNEFVPSESNCVSGIKIFLDARDWDMGLKVWKCMVDNGYPLEESGNLLVTRSKECDRLPEGCKVAEDMIDRRVKLTSANLSRLRGNLVQMGKVSVYNHIFMKWKIH</sequence>
<name>A0A5P1EKL3_ASPOF</name>
<dbReference type="Pfam" id="PF13041">
    <property type="entry name" value="PPR_2"/>
    <property type="match status" value="1"/>
</dbReference>
<dbReference type="PANTHER" id="PTHR47939:SF13">
    <property type="entry name" value="OS03G0201400 PROTEIN"/>
    <property type="match status" value="1"/>
</dbReference>
<dbReference type="PROSITE" id="PS51375">
    <property type="entry name" value="PPR"/>
    <property type="match status" value="2"/>
</dbReference>
<evidence type="ECO:0000256" key="3">
    <source>
        <dbReference type="PROSITE-ProRule" id="PRU00708"/>
    </source>
</evidence>
<organism evidence="4 5">
    <name type="scientific">Asparagus officinalis</name>
    <name type="common">Garden asparagus</name>
    <dbReference type="NCBI Taxonomy" id="4686"/>
    <lineage>
        <taxon>Eukaryota</taxon>
        <taxon>Viridiplantae</taxon>
        <taxon>Streptophyta</taxon>
        <taxon>Embryophyta</taxon>
        <taxon>Tracheophyta</taxon>
        <taxon>Spermatophyta</taxon>
        <taxon>Magnoliopsida</taxon>
        <taxon>Liliopsida</taxon>
        <taxon>Asparagales</taxon>
        <taxon>Asparagaceae</taxon>
        <taxon>Asparagoideae</taxon>
        <taxon>Asparagus</taxon>
    </lineage>
</organism>
<comment type="similarity">
    <text evidence="1">Belongs to the PPR family. P subfamily.</text>
</comment>
<keyword evidence="5" id="KW-1185">Reference proteome</keyword>
<dbReference type="AlphaFoldDB" id="A0A5P1EKL3"/>
<protein>
    <recommendedName>
        <fullName evidence="6">Pentacotripeptide-repeat region of PRORP domain-containing protein</fullName>
    </recommendedName>
</protein>
<dbReference type="Gene3D" id="1.25.40.10">
    <property type="entry name" value="Tetratricopeptide repeat domain"/>
    <property type="match status" value="2"/>
</dbReference>
<evidence type="ECO:0000313" key="5">
    <source>
        <dbReference type="Proteomes" id="UP000243459"/>
    </source>
</evidence>
<dbReference type="PANTHER" id="PTHR47939">
    <property type="entry name" value="MEMBRANE-ASSOCIATED SALT-INDUCIBLE PROTEIN-LIKE"/>
    <property type="match status" value="1"/>
</dbReference>
<evidence type="ECO:0000313" key="4">
    <source>
        <dbReference type="EMBL" id="ONK66324.1"/>
    </source>
</evidence>
<evidence type="ECO:0000256" key="1">
    <source>
        <dbReference type="ARBA" id="ARBA00007626"/>
    </source>
</evidence>
<feature type="repeat" description="PPR" evidence="3">
    <location>
        <begin position="209"/>
        <end position="243"/>
    </location>
</feature>
<reference evidence="5" key="1">
    <citation type="journal article" date="2017" name="Nat. Commun.">
        <title>The asparagus genome sheds light on the origin and evolution of a young Y chromosome.</title>
        <authorList>
            <person name="Harkess A."/>
            <person name="Zhou J."/>
            <person name="Xu C."/>
            <person name="Bowers J.E."/>
            <person name="Van der Hulst R."/>
            <person name="Ayyampalayam S."/>
            <person name="Mercati F."/>
            <person name="Riccardi P."/>
            <person name="McKain M.R."/>
            <person name="Kakrana A."/>
            <person name="Tang H."/>
            <person name="Ray J."/>
            <person name="Groenendijk J."/>
            <person name="Arikit S."/>
            <person name="Mathioni S.M."/>
            <person name="Nakano M."/>
            <person name="Shan H."/>
            <person name="Telgmann-Rauber A."/>
            <person name="Kanno A."/>
            <person name="Yue Z."/>
            <person name="Chen H."/>
            <person name="Li W."/>
            <person name="Chen Y."/>
            <person name="Xu X."/>
            <person name="Zhang Y."/>
            <person name="Luo S."/>
            <person name="Chen H."/>
            <person name="Gao J."/>
            <person name="Mao Z."/>
            <person name="Pires J.C."/>
            <person name="Luo M."/>
            <person name="Kudrna D."/>
            <person name="Wing R.A."/>
            <person name="Meyers B.C."/>
            <person name="Yi K."/>
            <person name="Kong H."/>
            <person name="Lavrijsen P."/>
            <person name="Sunseri F."/>
            <person name="Falavigna A."/>
            <person name="Ye Y."/>
            <person name="Leebens-Mack J.H."/>
            <person name="Chen G."/>
        </authorList>
    </citation>
    <scope>NUCLEOTIDE SEQUENCE [LARGE SCALE GENOMIC DNA]</scope>
    <source>
        <strain evidence="5">cv. DH0086</strain>
    </source>
</reference>
<accession>A0A5P1EKL3</accession>
<dbReference type="InterPro" id="IPR002885">
    <property type="entry name" value="PPR_rpt"/>
</dbReference>
<evidence type="ECO:0008006" key="6">
    <source>
        <dbReference type="Google" id="ProtNLM"/>
    </source>
</evidence>
<dbReference type="Gramene" id="ONK66324">
    <property type="protein sequence ID" value="ONK66324"/>
    <property type="gene ID" value="A4U43_C06F6560"/>
</dbReference>
<keyword evidence="2" id="KW-0677">Repeat</keyword>
<dbReference type="Proteomes" id="UP000243459">
    <property type="component" value="Chromosome 6"/>
</dbReference>
<dbReference type="InterPro" id="IPR011990">
    <property type="entry name" value="TPR-like_helical_dom_sf"/>
</dbReference>
<dbReference type="InterPro" id="IPR050667">
    <property type="entry name" value="PPR-containing_protein"/>
</dbReference>
<dbReference type="NCBIfam" id="TIGR00756">
    <property type="entry name" value="PPR"/>
    <property type="match status" value="2"/>
</dbReference>
<gene>
    <name evidence="4" type="ORF">A4U43_C06F6560</name>
</gene>